<dbReference type="Gene3D" id="2.130.10.10">
    <property type="entry name" value="YVTN repeat-like/Quinoprotein amine dehydrogenase"/>
    <property type="match status" value="2"/>
</dbReference>
<organism evidence="1">
    <name type="scientific">freshwater metagenome</name>
    <dbReference type="NCBI Taxonomy" id="449393"/>
    <lineage>
        <taxon>unclassified sequences</taxon>
        <taxon>metagenomes</taxon>
        <taxon>ecological metagenomes</taxon>
    </lineage>
</organism>
<dbReference type="NCBIfam" id="NF045728">
    <property type="entry name" value="glycosyl_F510_1955"/>
    <property type="match status" value="1"/>
</dbReference>
<dbReference type="SUPFAM" id="SSF110296">
    <property type="entry name" value="Oligoxyloglucan reducing end-specific cellobiohydrolase"/>
    <property type="match status" value="1"/>
</dbReference>
<dbReference type="InterPro" id="IPR015943">
    <property type="entry name" value="WD40/YVTN_repeat-like_dom_sf"/>
</dbReference>
<dbReference type="AlphaFoldDB" id="A0A6J7K370"/>
<accession>A0A6J7K370</accession>
<dbReference type="EMBL" id="CAFBNE010000042">
    <property type="protein sequence ID" value="CAB4949985.1"/>
    <property type="molecule type" value="Genomic_DNA"/>
</dbReference>
<dbReference type="InterPro" id="IPR054817">
    <property type="entry name" value="Glycosyl_F510_1955-like"/>
</dbReference>
<reference evidence="1" key="1">
    <citation type="submission" date="2020-05" db="EMBL/GenBank/DDBJ databases">
        <authorList>
            <person name="Chiriac C."/>
            <person name="Salcher M."/>
            <person name="Ghai R."/>
            <person name="Kavagutti S V."/>
        </authorList>
    </citation>
    <scope>NUCLEOTIDE SEQUENCE</scope>
</reference>
<name>A0A6J7K370_9ZZZZ</name>
<proteinExistence type="predicted"/>
<evidence type="ECO:0000313" key="1">
    <source>
        <dbReference type="EMBL" id="CAB4949985.1"/>
    </source>
</evidence>
<protein>
    <submittedName>
        <fullName evidence="1">Unannotated protein</fullName>
    </submittedName>
</protein>
<sequence length="295" mass="29402">MLGITVFAVTLTACGTTAGTSASTVQGPAASSGISVPSVGAAQPISGAELAGHIHNLAYDGRRLLIGTHEGLWGQVPGARPAQLSDDAFDVMGLTIAGDRWLASGHPGDGMDAPADLGLLQSTDRGRTWAEVSLGGEVDFHRLAASGAVVVGLNAHDGRLLRSDDGGTAWIDLGVPGLYDLAVSPADPAVIVGTSESGPVRSIDSGASFNAVGGAPLLALLAWTGGTLYGADVDGRIHESTDDGITWKPLGSLPSQPSALAATGATIAALVADTVLESVDGGASFTLRITGLGGH</sequence>
<gene>
    <name evidence="1" type="ORF">UFOPK3772_01474</name>
</gene>